<evidence type="ECO:0000256" key="9">
    <source>
        <dbReference type="ARBA" id="ARBA00023136"/>
    </source>
</evidence>
<dbReference type="RefSeq" id="XP_050499518.1">
    <property type="nucleotide sequence ID" value="XM_050643561.1"/>
</dbReference>
<keyword evidence="11 15" id="KW-0675">Receptor</keyword>
<dbReference type="InterPro" id="IPR036055">
    <property type="entry name" value="LDL_receptor-like_sf"/>
</dbReference>
<evidence type="ECO:0000256" key="2">
    <source>
        <dbReference type="ARBA" id="ARBA00010663"/>
    </source>
</evidence>
<evidence type="ECO:0000256" key="7">
    <source>
        <dbReference type="ARBA" id="ARBA00022989"/>
    </source>
</evidence>
<dbReference type="PANTHER" id="PTHR24372:SF80">
    <property type="entry name" value="FI21465P1-RELATED"/>
    <property type="match status" value="1"/>
</dbReference>
<keyword evidence="4" id="KW-0433">Leucine-rich repeat</keyword>
<evidence type="ECO:0000256" key="16">
    <source>
        <dbReference type="SAM" id="Phobius"/>
    </source>
</evidence>
<dbReference type="PROSITE" id="PS50068">
    <property type="entry name" value="LDLRA_2"/>
    <property type="match status" value="1"/>
</dbReference>
<dbReference type="InterPro" id="IPR032675">
    <property type="entry name" value="LRR_dom_sf"/>
</dbReference>
<keyword evidence="8 15" id="KW-0297">G-protein coupled receptor</keyword>
<dbReference type="EnsemblMetazoa" id="XM_050643559.1">
    <property type="protein sequence ID" value="XP_050499516.1"/>
    <property type="gene ID" value="LOC114337816"/>
</dbReference>
<dbReference type="EnsemblMetazoa" id="XM_050643560.1">
    <property type="protein sequence ID" value="XP_050499517.1"/>
    <property type="gene ID" value="LOC114337816"/>
</dbReference>
<evidence type="ECO:0000256" key="11">
    <source>
        <dbReference type="ARBA" id="ARBA00023170"/>
    </source>
</evidence>
<dbReference type="Proteomes" id="UP001652700">
    <property type="component" value="Unplaced"/>
</dbReference>
<dbReference type="InterPro" id="IPR017452">
    <property type="entry name" value="GPCR_Rhodpsn_7TM"/>
</dbReference>
<dbReference type="Pfam" id="PF13855">
    <property type="entry name" value="LRR_8"/>
    <property type="match status" value="2"/>
</dbReference>
<evidence type="ECO:0000256" key="13">
    <source>
        <dbReference type="ARBA" id="ARBA00023224"/>
    </source>
</evidence>
<dbReference type="PRINTS" id="PR00237">
    <property type="entry name" value="GPCRRHODOPSN"/>
</dbReference>
<keyword evidence="13 15" id="KW-0807">Transducer</keyword>
<dbReference type="InterPro" id="IPR003591">
    <property type="entry name" value="Leu-rich_rpt_typical-subtyp"/>
</dbReference>
<evidence type="ECO:0000256" key="15">
    <source>
        <dbReference type="RuleBase" id="RU000688"/>
    </source>
</evidence>
<feature type="transmembrane region" description="Helical" evidence="16">
    <location>
        <begin position="631"/>
        <end position="656"/>
    </location>
</feature>
<keyword evidence="7 16" id="KW-1133">Transmembrane helix</keyword>
<feature type="transmembrane region" description="Helical" evidence="16">
    <location>
        <begin position="442"/>
        <end position="463"/>
    </location>
</feature>
<keyword evidence="3" id="KW-1003">Cell membrane</keyword>
<dbReference type="SMART" id="SM00369">
    <property type="entry name" value="LRR_TYP"/>
    <property type="match status" value="8"/>
</dbReference>
<dbReference type="PANTHER" id="PTHR24372">
    <property type="entry name" value="GLYCOPROTEIN HORMONE RECEPTOR"/>
    <property type="match status" value="1"/>
</dbReference>
<dbReference type="EnsemblMetazoa" id="XM_050643561.1">
    <property type="protein sequence ID" value="XP_050499518.1"/>
    <property type="gene ID" value="LOC114337816"/>
</dbReference>
<dbReference type="GeneID" id="114337816"/>
<name>A0ABM5JNK3_DIAVI</name>
<comment type="similarity">
    <text evidence="2 15">Belongs to the G-protein coupled receptor 1 family.</text>
</comment>
<dbReference type="PROSITE" id="PS00237">
    <property type="entry name" value="G_PROTEIN_RECEP_F1_1"/>
    <property type="match status" value="1"/>
</dbReference>
<evidence type="ECO:0000256" key="1">
    <source>
        <dbReference type="ARBA" id="ARBA00004651"/>
    </source>
</evidence>
<feature type="domain" description="G-protein coupled receptors family 1 profile" evidence="18">
    <location>
        <begin position="422"/>
        <end position="682"/>
    </location>
</feature>
<dbReference type="Gene3D" id="4.10.400.10">
    <property type="entry name" value="Low-density Lipoprotein Receptor"/>
    <property type="match status" value="1"/>
</dbReference>
<feature type="transmembrane region" description="Helical" evidence="16">
    <location>
        <begin position="527"/>
        <end position="547"/>
    </location>
</feature>
<evidence type="ECO:0000313" key="20">
    <source>
        <dbReference type="Proteomes" id="UP001652700"/>
    </source>
</evidence>
<comment type="subcellular location">
    <subcellularLocation>
        <location evidence="1">Cell membrane</location>
        <topology evidence="1">Multi-pass membrane protein</topology>
    </subcellularLocation>
</comment>
<evidence type="ECO:0000256" key="6">
    <source>
        <dbReference type="ARBA" id="ARBA00022737"/>
    </source>
</evidence>
<sequence length="756" mass="85963">MFTVLGVLLFGAAGFYFTHAEQLKTIPRGVCTDGYFQCANDTLCVPQNQNCDGVADCPNGSDEEDCDDEHDDEYWDHLYRKNPAAEHDDWDNETCSFSYNGPCKCRKEDLLCKYQNYDKAPMDLPSADINILDFTGNNFKNLTVDSLKYVPDTVEKLILKHCNVIEMQEKAFFKLEHTRSLYLDNNHIKIFPKNLFPIRNKLHILSLMYNDISKIHDEAFSSLGHLIELDLRGNEIAEIGAKVFQELKQLEILYLQNNQISYIKIDSFPKLPVLQLSLMENKINSIDGGAFANLTQLRSLFLSNNRLQELKNRTFANLTALQALTLNNNFIKTVELGVFLDIPDLQSLRLEGNQFRNLDKKLLESSDKLQTIYFDRFEMCSSVPNVRNCYPKGDGISNREHMLANPILRTCVWLMGAIGCTGNLIVLWCRRFAPTTNAVHSLYLRNLALSDLLMGVYLFIIAAEDQHYRGVYLSYQYIWRHSYICKLCGFLSTLSCESSVLILTLVTWDRFVSVTQPLLRKQPSKKIAAITLITLWSFATIVSLIPLSDFTSSYFGDEFYGNNGVCLSLHIHEPYSMGWEYSAAMFILINTLALIFICYAYVRMINEIKSSGVACRSTRQSQDTDKVAQRFGVIVFTDCLCWFPIVLVKVIALAGVSIPQDLYAWLAIFVLPINSALNPVLYTLTTSIFKKQMKKMFNSCCRRKRDNQHTASESGFSLSFGVFPIGGSTKRILSYRGTHSSSLTASKTSWKRSTAV</sequence>
<dbReference type="CDD" id="cd00112">
    <property type="entry name" value="LDLa"/>
    <property type="match status" value="1"/>
</dbReference>
<dbReference type="CDD" id="cd15137">
    <property type="entry name" value="7tmA_Relaxin_R"/>
    <property type="match status" value="1"/>
</dbReference>
<dbReference type="PROSITE" id="PS50262">
    <property type="entry name" value="G_PROTEIN_RECEP_F1_2"/>
    <property type="match status" value="1"/>
</dbReference>
<dbReference type="SMART" id="SM00192">
    <property type="entry name" value="LDLa"/>
    <property type="match status" value="1"/>
</dbReference>
<dbReference type="InterPro" id="IPR000276">
    <property type="entry name" value="GPCR_Rhodpsn"/>
</dbReference>
<dbReference type="InterPro" id="IPR023415">
    <property type="entry name" value="LDLR_class-A_CS"/>
</dbReference>
<dbReference type="RefSeq" id="XP_050499517.1">
    <property type="nucleotide sequence ID" value="XM_050643560.1"/>
</dbReference>
<organism evidence="19 20">
    <name type="scientific">Diabrotica virgifera virgifera</name>
    <name type="common">western corn rootworm</name>
    <dbReference type="NCBI Taxonomy" id="50390"/>
    <lineage>
        <taxon>Eukaryota</taxon>
        <taxon>Metazoa</taxon>
        <taxon>Ecdysozoa</taxon>
        <taxon>Arthropoda</taxon>
        <taxon>Hexapoda</taxon>
        <taxon>Insecta</taxon>
        <taxon>Pterygota</taxon>
        <taxon>Neoptera</taxon>
        <taxon>Endopterygota</taxon>
        <taxon>Coleoptera</taxon>
        <taxon>Polyphaga</taxon>
        <taxon>Cucujiformia</taxon>
        <taxon>Chrysomeloidea</taxon>
        <taxon>Chrysomelidae</taxon>
        <taxon>Galerucinae</taxon>
        <taxon>Diabroticina</taxon>
        <taxon>Diabroticites</taxon>
        <taxon>Diabrotica</taxon>
    </lineage>
</organism>
<evidence type="ECO:0000256" key="3">
    <source>
        <dbReference type="ARBA" id="ARBA00022475"/>
    </source>
</evidence>
<evidence type="ECO:0000256" key="4">
    <source>
        <dbReference type="ARBA" id="ARBA00022614"/>
    </source>
</evidence>
<protein>
    <recommendedName>
        <fullName evidence="18">G-protein coupled receptors family 1 profile domain-containing protein</fullName>
    </recommendedName>
</protein>
<dbReference type="InterPro" id="IPR008112">
    <property type="entry name" value="Relaxin_rcpt"/>
</dbReference>
<dbReference type="PROSITE" id="PS51450">
    <property type="entry name" value="LRR"/>
    <property type="match status" value="3"/>
</dbReference>
<keyword evidence="6" id="KW-0677">Repeat</keyword>
<evidence type="ECO:0000259" key="18">
    <source>
        <dbReference type="PROSITE" id="PS50262"/>
    </source>
</evidence>
<reference evidence="19" key="1">
    <citation type="submission" date="2025-05" db="UniProtKB">
        <authorList>
            <consortium name="EnsemblMetazoa"/>
        </authorList>
    </citation>
    <scope>IDENTIFICATION</scope>
</reference>
<feature type="transmembrane region" description="Helical" evidence="16">
    <location>
        <begin position="412"/>
        <end position="430"/>
    </location>
</feature>
<evidence type="ECO:0000256" key="8">
    <source>
        <dbReference type="ARBA" id="ARBA00023040"/>
    </source>
</evidence>
<dbReference type="PRINTS" id="PR01739">
    <property type="entry name" value="RELAXINR"/>
</dbReference>
<dbReference type="Pfam" id="PF00001">
    <property type="entry name" value="7tm_1"/>
    <property type="match status" value="1"/>
</dbReference>
<keyword evidence="17" id="KW-0732">Signal</keyword>
<dbReference type="Gene3D" id="3.80.10.10">
    <property type="entry name" value="Ribonuclease Inhibitor"/>
    <property type="match status" value="3"/>
</dbReference>
<evidence type="ECO:0000256" key="12">
    <source>
        <dbReference type="ARBA" id="ARBA00023180"/>
    </source>
</evidence>
<keyword evidence="12" id="KW-0325">Glycoprotein</keyword>
<dbReference type="RefSeq" id="XP_050499516.1">
    <property type="nucleotide sequence ID" value="XM_050643559.1"/>
</dbReference>
<feature type="signal peptide" evidence="17">
    <location>
        <begin position="1"/>
        <end position="20"/>
    </location>
</feature>
<dbReference type="InterPro" id="IPR001611">
    <property type="entry name" value="Leu-rich_rpt"/>
</dbReference>
<dbReference type="InterPro" id="IPR002172">
    <property type="entry name" value="LDrepeatLR_classA_rpt"/>
</dbReference>
<comment type="caution">
    <text evidence="14">Lacks conserved residue(s) required for the propagation of feature annotation.</text>
</comment>
<keyword evidence="5 15" id="KW-0812">Transmembrane</keyword>
<accession>A0ABM5JNK3</accession>
<dbReference type="PROSITE" id="PS01209">
    <property type="entry name" value="LDLRA_1"/>
    <property type="match status" value="1"/>
</dbReference>
<evidence type="ECO:0000256" key="17">
    <source>
        <dbReference type="SAM" id="SignalP"/>
    </source>
</evidence>
<evidence type="ECO:0000256" key="5">
    <source>
        <dbReference type="ARBA" id="ARBA00022692"/>
    </source>
</evidence>
<evidence type="ECO:0000313" key="19">
    <source>
        <dbReference type="EnsemblMetazoa" id="XP_050499517.1"/>
    </source>
</evidence>
<proteinExistence type="inferred from homology"/>
<evidence type="ECO:0000256" key="14">
    <source>
        <dbReference type="PROSITE-ProRule" id="PRU00124"/>
    </source>
</evidence>
<dbReference type="SUPFAM" id="SSF81321">
    <property type="entry name" value="Family A G protein-coupled receptor-like"/>
    <property type="match status" value="1"/>
</dbReference>
<keyword evidence="9 16" id="KW-0472">Membrane</keyword>
<dbReference type="SUPFAM" id="SSF52058">
    <property type="entry name" value="L domain-like"/>
    <property type="match status" value="1"/>
</dbReference>
<feature type="transmembrane region" description="Helical" evidence="16">
    <location>
        <begin position="581"/>
        <end position="602"/>
    </location>
</feature>
<dbReference type="Gene3D" id="1.20.1070.10">
    <property type="entry name" value="Rhodopsin 7-helix transmembrane proteins"/>
    <property type="match status" value="1"/>
</dbReference>
<feature type="transmembrane region" description="Helical" evidence="16">
    <location>
        <begin position="483"/>
        <end position="506"/>
    </location>
</feature>
<feature type="disulfide bond" evidence="14">
    <location>
        <begin position="51"/>
        <end position="66"/>
    </location>
</feature>
<dbReference type="SUPFAM" id="SSF57424">
    <property type="entry name" value="LDL receptor-like module"/>
    <property type="match status" value="1"/>
</dbReference>
<evidence type="ECO:0000256" key="10">
    <source>
        <dbReference type="ARBA" id="ARBA00023157"/>
    </source>
</evidence>
<keyword evidence="10 14" id="KW-1015">Disulfide bond</keyword>
<dbReference type="Pfam" id="PF00057">
    <property type="entry name" value="Ldl_recept_a"/>
    <property type="match status" value="1"/>
</dbReference>
<feature type="transmembrane region" description="Helical" evidence="16">
    <location>
        <begin position="662"/>
        <end position="685"/>
    </location>
</feature>
<keyword evidence="20" id="KW-1185">Reference proteome</keyword>
<feature type="chain" id="PRO_5045028405" description="G-protein coupled receptors family 1 profile domain-containing protein" evidence="17">
    <location>
        <begin position="21"/>
        <end position="756"/>
    </location>
</feature>